<dbReference type="EMBL" id="JBBYHR010000002">
    <property type="protein sequence ID" value="MEL1243659.1"/>
    <property type="molecule type" value="Genomic_DNA"/>
</dbReference>
<reference evidence="10 11" key="1">
    <citation type="submission" date="2024-04" db="EMBL/GenBank/DDBJ databases">
        <title>Flavobacterium sp. DGU11 16S ribosomal RNA gene Genome sequencing and assembly.</title>
        <authorList>
            <person name="Park S."/>
        </authorList>
    </citation>
    <scope>NUCLEOTIDE SEQUENCE [LARGE SCALE GENOMIC DNA]</scope>
    <source>
        <strain evidence="10 11">DGU11</strain>
    </source>
</reference>
<feature type="binding site" evidence="7">
    <location>
        <position position="23"/>
    </location>
    <ligand>
        <name>3-phosphoshikimate</name>
        <dbReference type="ChEBI" id="CHEBI:145989"/>
    </ligand>
</feature>
<comment type="caution">
    <text evidence="7">Lacks conserved residue(s) required for the propagation of feature annotation.</text>
</comment>
<dbReference type="InterPro" id="IPR013792">
    <property type="entry name" value="RNA3'P_cycl/enolpyr_Trfase_a/b"/>
</dbReference>
<dbReference type="InterPro" id="IPR001986">
    <property type="entry name" value="Enolpyruvate_Tfrase_dom"/>
</dbReference>
<keyword evidence="7" id="KW-0963">Cytoplasm</keyword>
<comment type="subunit">
    <text evidence="7">Monomer.</text>
</comment>
<dbReference type="InterPro" id="IPR036968">
    <property type="entry name" value="Enolpyruvate_Tfrase_sf"/>
</dbReference>
<evidence type="ECO:0000256" key="3">
    <source>
        <dbReference type="ARBA" id="ARBA00022605"/>
    </source>
</evidence>
<feature type="binding site" evidence="7">
    <location>
        <position position="22"/>
    </location>
    <ligand>
        <name>phosphoenolpyruvate</name>
        <dbReference type="ChEBI" id="CHEBI:58702"/>
    </ligand>
</feature>
<dbReference type="HAMAP" id="MF_00210">
    <property type="entry name" value="EPSP_synth"/>
    <property type="match status" value="1"/>
</dbReference>
<feature type="binding site" evidence="7">
    <location>
        <position position="145"/>
    </location>
    <ligand>
        <name>3-phosphoshikimate</name>
        <dbReference type="ChEBI" id="CHEBI:145989"/>
    </ligand>
</feature>
<dbReference type="EC" id="2.5.1.19" evidence="7"/>
<keyword evidence="4 7" id="KW-0808">Transferase</keyword>
<evidence type="ECO:0000256" key="4">
    <source>
        <dbReference type="ARBA" id="ARBA00022679"/>
    </source>
</evidence>
<dbReference type="RefSeq" id="WP_341695974.1">
    <property type="nucleotide sequence ID" value="NZ_JBBYHR010000002.1"/>
</dbReference>
<dbReference type="Proteomes" id="UP001464555">
    <property type="component" value="Unassembled WGS sequence"/>
</dbReference>
<feature type="binding site" evidence="7">
    <location>
        <position position="27"/>
    </location>
    <ligand>
        <name>3-phosphoshikimate</name>
        <dbReference type="ChEBI" id="CHEBI:145989"/>
    </ligand>
</feature>
<evidence type="ECO:0000259" key="9">
    <source>
        <dbReference type="Pfam" id="PF00275"/>
    </source>
</evidence>
<dbReference type="PANTHER" id="PTHR21090">
    <property type="entry name" value="AROM/DEHYDROQUINATE SYNTHASE"/>
    <property type="match status" value="1"/>
</dbReference>
<feature type="active site" description="Proton acceptor" evidence="7">
    <location>
        <position position="295"/>
    </location>
</feature>
<dbReference type="SUPFAM" id="SSF55205">
    <property type="entry name" value="EPT/RTPC-like"/>
    <property type="match status" value="2"/>
</dbReference>
<feature type="binding site" evidence="7">
    <location>
        <position position="146"/>
    </location>
    <ligand>
        <name>phosphoenolpyruvate</name>
        <dbReference type="ChEBI" id="CHEBI:58702"/>
    </ligand>
</feature>
<comment type="subcellular location">
    <subcellularLocation>
        <location evidence="7">Cytoplasm</location>
    </subcellularLocation>
</comment>
<dbReference type="PIRSF" id="PIRSF000505">
    <property type="entry name" value="EPSPS"/>
    <property type="match status" value="1"/>
</dbReference>
<feature type="binding site" evidence="7">
    <location>
        <position position="22"/>
    </location>
    <ligand>
        <name>3-phosphoshikimate</name>
        <dbReference type="ChEBI" id="CHEBI:145989"/>
    </ligand>
</feature>
<name>A0ABU9HU75_9FLAO</name>
<feature type="binding site" evidence="7">
    <location>
        <position position="436"/>
    </location>
    <ligand>
        <name>phosphoenolpyruvate</name>
        <dbReference type="ChEBI" id="CHEBI:58702"/>
    </ligand>
</feature>
<feature type="binding site" evidence="7">
    <location>
        <position position="146"/>
    </location>
    <ligand>
        <name>3-phosphoshikimate</name>
        <dbReference type="ChEBI" id="CHEBI:145989"/>
    </ligand>
</feature>
<dbReference type="Gene3D" id="3.65.10.10">
    <property type="entry name" value="Enolpyruvate transferase domain"/>
    <property type="match status" value="2"/>
</dbReference>
<keyword evidence="5 7" id="KW-0057">Aromatic amino acid biosynthesis</keyword>
<feature type="binding site" evidence="7">
    <location>
        <position position="98"/>
    </location>
    <ligand>
        <name>phosphoenolpyruvate</name>
        <dbReference type="ChEBI" id="CHEBI:58702"/>
    </ligand>
</feature>
<evidence type="ECO:0000256" key="8">
    <source>
        <dbReference type="SAM" id="MobiDB-lite"/>
    </source>
</evidence>
<dbReference type="Pfam" id="PF00275">
    <property type="entry name" value="EPSP_synthase"/>
    <property type="match status" value="2"/>
</dbReference>
<keyword evidence="3 7" id="KW-0028">Amino-acid biosynthesis</keyword>
<feature type="binding site" evidence="7">
    <location>
        <position position="460"/>
    </location>
    <ligand>
        <name>phosphoenolpyruvate</name>
        <dbReference type="ChEBI" id="CHEBI:58702"/>
    </ligand>
</feature>
<evidence type="ECO:0000256" key="1">
    <source>
        <dbReference type="ARBA" id="ARBA00004811"/>
    </source>
</evidence>
<sequence length="479" mass="51964">MDVKLHLPSGIRNAGIAVTGSKSETNRLLLLQALFPGFEIRNSSSSDDSEVMLKALEGNDEVIDIHHAGTAMRFLTAYFAIQEGREVVLTGSQRMRERPIAVLVNALRSLGAKIEYVENEGFPPLKITAKKLIGNAVSIKADISSQYITALLLIAGKLENGLELTLEGEITSRPYIEMTLSLLNEIGIENSFNENTIIVRPPGNLKSKIYNLKSVTVESDWSSASYFYSIIALSQEGTLIRLSSFKKNSLQGDSALVEIYEALGVSTKFDGDTITLRKENRQLSTVNRQLNNTPDIAQTIAVTCFGLGLGCHLTGLHTLKIKETDRLSALKTELEKLGAKVEITDDSLILQPHQLFSAGVSRPGSFSFGEGRGEDLGTSVARSPLLGRGAGGEDLSKSEAQDSTGFSRMSEAAPLSFGEGPGVRPEGSIQTYNDHRMALAFAPLAIKRSIIIKDAEVVSKSYPAFWEDLGTLGFEITHL</sequence>
<feature type="binding site" evidence="7">
    <location>
        <position position="69"/>
    </location>
    <ligand>
        <name>phosphoenolpyruvate</name>
        <dbReference type="ChEBI" id="CHEBI:58702"/>
    </ligand>
</feature>
<feature type="binding site" evidence="7">
    <location>
        <position position="322"/>
    </location>
    <ligand>
        <name>3-phosphoshikimate</name>
        <dbReference type="ChEBI" id="CHEBI:145989"/>
    </ligand>
</feature>
<evidence type="ECO:0000256" key="2">
    <source>
        <dbReference type="ARBA" id="ARBA00009948"/>
    </source>
</evidence>
<feature type="binding site" evidence="7">
    <location>
        <position position="295"/>
    </location>
    <ligand>
        <name>3-phosphoshikimate</name>
        <dbReference type="ChEBI" id="CHEBI:145989"/>
    </ligand>
</feature>
<protein>
    <recommendedName>
        <fullName evidence="7">3-phosphoshikimate 1-carboxyvinyltransferase</fullName>
        <ecNumber evidence="7">2.5.1.19</ecNumber>
    </recommendedName>
    <alternativeName>
        <fullName evidence="7">5-enolpyruvylshikimate-3-phosphate synthase</fullName>
        <shortName evidence="7">EPSP synthase</shortName>
        <shortName evidence="7">EPSPS</shortName>
    </alternativeName>
</protein>
<dbReference type="PROSITE" id="PS00885">
    <property type="entry name" value="EPSP_SYNTHASE_2"/>
    <property type="match status" value="1"/>
</dbReference>
<feature type="domain" description="Enolpyruvate transferase" evidence="9">
    <location>
        <begin position="427"/>
        <end position="469"/>
    </location>
</feature>
<proteinExistence type="inferred from homology"/>
<feature type="binding site" evidence="7">
    <location>
        <position position="326"/>
    </location>
    <ligand>
        <name>phosphoenolpyruvate</name>
        <dbReference type="ChEBI" id="CHEBI:58702"/>
    </ligand>
</feature>
<feature type="binding site" evidence="7">
    <location>
        <position position="144"/>
    </location>
    <ligand>
        <name>3-phosphoshikimate</name>
        <dbReference type="ChEBI" id="CHEBI:145989"/>
    </ligand>
</feature>
<evidence type="ECO:0000313" key="11">
    <source>
        <dbReference type="Proteomes" id="UP001464555"/>
    </source>
</evidence>
<evidence type="ECO:0000256" key="7">
    <source>
        <dbReference type="HAMAP-Rule" id="MF_00210"/>
    </source>
</evidence>
<comment type="caution">
    <text evidence="10">The sequence shown here is derived from an EMBL/GenBank/DDBJ whole genome shotgun (WGS) entry which is preliminary data.</text>
</comment>
<evidence type="ECO:0000313" key="10">
    <source>
        <dbReference type="EMBL" id="MEL1243659.1"/>
    </source>
</evidence>
<dbReference type="PANTHER" id="PTHR21090:SF5">
    <property type="entry name" value="PENTAFUNCTIONAL AROM POLYPEPTIDE"/>
    <property type="match status" value="1"/>
</dbReference>
<comment type="function">
    <text evidence="7">Catalyzes the transfer of the enolpyruvyl moiety of phosphoenolpyruvate (PEP) to the 5-hydroxyl of shikimate-3-phosphate (S3P) to produce enolpyruvyl shikimate-3-phosphate and inorganic phosphate.</text>
</comment>
<comment type="pathway">
    <text evidence="1 7">Metabolic intermediate biosynthesis; chorismate biosynthesis; chorismate from D-erythrose 4-phosphate and phosphoenolpyruvate: step 6/7.</text>
</comment>
<feature type="region of interest" description="Disordered" evidence="8">
    <location>
        <begin position="367"/>
        <end position="404"/>
    </location>
</feature>
<evidence type="ECO:0000256" key="6">
    <source>
        <dbReference type="ARBA" id="ARBA00044633"/>
    </source>
</evidence>
<organism evidence="10 11">
    <name type="scientific">Flavobacterium arundinis</name>
    <dbReference type="NCBI Taxonomy" id="3139143"/>
    <lineage>
        <taxon>Bacteria</taxon>
        <taxon>Pseudomonadati</taxon>
        <taxon>Bacteroidota</taxon>
        <taxon>Flavobacteriia</taxon>
        <taxon>Flavobacteriales</taxon>
        <taxon>Flavobacteriaceae</taxon>
        <taxon>Flavobacterium</taxon>
    </lineage>
</organism>
<comment type="catalytic activity">
    <reaction evidence="6">
        <text>3-phosphoshikimate + phosphoenolpyruvate = 5-O-(1-carboxyvinyl)-3-phosphoshikimate + phosphate</text>
        <dbReference type="Rhea" id="RHEA:21256"/>
        <dbReference type="ChEBI" id="CHEBI:43474"/>
        <dbReference type="ChEBI" id="CHEBI:57701"/>
        <dbReference type="ChEBI" id="CHEBI:58702"/>
        <dbReference type="ChEBI" id="CHEBI:145989"/>
        <dbReference type="EC" id="2.5.1.19"/>
    </reaction>
    <physiologicalReaction direction="left-to-right" evidence="6">
        <dbReference type="Rhea" id="RHEA:21257"/>
    </physiologicalReaction>
</comment>
<feature type="domain" description="Enolpyruvate transferase" evidence="9">
    <location>
        <begin position="60"/>
        <end position="359"/>
    </location>
</feature>
<dbReference type="InterPro" id="IPR023193">
    <property type="entry name" value="EPSP_synthase_CS"/>
</dbReference>
<keyword evidence="11" id="KW-1185">Reference proteome</keyword>
<evidence type="ECO:0000256" key="5">
    <source>
        <dbReference type="ARBA" id="ARBA00023141"/>
    </source>
</evidence>
<feature type="binding site" evidence="7">
    <location>
        <position position="172"/>
    </location>
    <ligand>
        <name>3-phosphoshikimate</name>
        <dbReference type="ChEBI" id="CHEBI:145989"/>
    </ligand>
</feature>
<dbReference type="InterPro" id="IPR006264">
    <property type="entry name" value="EPSP_synthase"/>
</dbReference>
<accession>A0ABU9HU75</accession>
<gene>
    <name evidence="7" type="primary">aroA</name>
    <name evidence="10" type="ORF">AAEO56_05255</name>
</gene>
<comment type="similarity">
    <text evidence="2 7">Belongs to the EPSP synthase family.</text>
</comment>